<evidence type="ECO:0000313" key="4">
    <source>
        <dbReference type="Proteomes" id="UP001521209"/>
    </source>
</evidence>
<gene>
    <name evidence="3" type="ORF">L2A60_13065</name>
</gene>
<feature type="region of interest" description="Disordered" evidence="1">
    <location>
        <begin position="283"/>
        <end position="313"/>
    </location>
</feature>
<comment type="caution">
    <text evidence="3">The sequence shown here is derived from an EMBL/GenBank/DDBJ whole genome shotgun (WGS) entry which is preliminary data.</text>
</comment>
<sequence length="433" mass="47942">MSEVPGRYWQDQRRKQSPFPSHPHLELRDGLDVYLVLPHSFDTHEARRFQVFGDGWHQDYIGGIGLDRLLDALKHGHRVSGSVGNEIDAIRDFYMDWQHVWSMDQAPQLIDRLKRDVENRSVAVFCFRRSPHQGIIRRDPGRPIPPAAGAVSGWSGRQKIVAMFKAIPDCLVGAAKGEFEAFLTPENLTIMAVFLGGIGALQAVPGADAAVDMMIASLAWWQFGWAGVIAGKDFIEAVIKADRATTRDEILLAAKLAAAALVSLGITVLLKKITENVHEVRLAKDEPQEEPPSNPVQKDKIRTERSPIKSPKLRSDLSNEWFDPKTGKLSWPPNDGFSSDQVGQTLDPGTQIDRYGSNFGRFLSPKGASFGARALPYDEASMPYHAFEVLKPLTVQSGRAAAWFDEEGGATQYMTSSSVDELIKNGFLKEIAP</sequence>
<dbReference type="RefSeq" id="WP_235704859.1">
    <property type="nucleotide sequence ID" value="NZ_JAKGBZ010000026.1"/>
</dbReference>
<protein>
    <submittedName>
        <fullName evidence="3">TNT domain-containing protein</fullName>
    </submittedName>
</protein>
<name>A0ABS9DY49_9PROT</name>
<evidence type="ECO:0000259" key="2">
    <source>
        <dbReference type="Pfam" id="PF14021"/>
    </source>
</evidence>
<dbReference type="EMBL" id="JAKGBZ010000026">
    <property type="protein sequence ID" value="MCF3947608.1"/>
    <property type="molecule type" value="Genomic_DNA"/>
</dbReference>
<dbReference type="PANTHER" id="PTHR42059:SF1">
    <property type="entry name" value="TNT DOMAIN-CONTAINING PROTEIN"/>
    <property type="match status" value="1"/>
</dbReference>
<dbReference type="PANTHER" id="PTHR42059">
    <property type="entry name" value="TNT DOMAIN-CONTAINING PROTEIN"/>
    <property type="match status" value="1"/>
</dbReference>
<dbReference type="Proteomes" id="UP001521209">
    <property type="component" value="Unassembled WGS sequence"/>
</dbReference>
<dbReference type="Pfam" id="PF14021">
    <property type="entry name" value="TNT"/>
    <property type="match status" value="1"/>
</dbReference>
<proteinExistence type="predicted"/>
<dbReference type="InterPro" id="IPR025331">
    <property type="entry name" value="TNT"/>
</dbReference>
<accession>A0ABS9DY49</accession>
<evidence type="ECO:0000313" key="3">
    <source>
        <dbReference type="EMBL" id="MCF3947608.1"/>
    </source>
</evidence>
<feature type="compositionally biased region" description="Basic and acidic residues" evidence="1">
    <location>
        <begin position="297"/>
        <end position="313"/>
    </location>
</feature>
<feature type="region of interest" description="Disordered" evidence="1">
    <location>
        <begin position="1"/>
        <end position="22"/>
    </location>
</feature>
<keyword evidence="4" id="KW-1185">Reference proteome</keyword>
<organism evidence="3 4">
    <name type="scientific">Acidiphilium iwatense</name>
    <dbReference type="NCBI Taxonomy" id="768198"/>
    <lineage>
        <taxon>Bacteria</taxon>
        <taxon>Pseudomonadati</taxon>
        <taxon>Pseudomonadota</taxon>
        <taxon>Alphaproteobacteria</taxon>
        <taxon>Acetobacterales</taxon>
        <taxon>Acidocellaceae</taxon>
        <taxon>Acidiphilium</taxon>
    </lineage>
</organism>
<dbReference type="InterPro" id="IPR053024">
    <property type="entry name" value="Fungal_surface_NADase"/>
</dbReference>
<evidence type="ECO:0000256" key="1">
    <source>
        <dbReference type="SAM" id="MobiDB-lite"/>
    </source>
</evidence>
<reference evidence="3 4" key="1">
    <citation type="submission" date="2022-01" db="EMBL/GenBank/DDBJ databases">
        <authorList>
            <person name="Won M."/>
            <person name="Kim S.-J."/>
            <person name="Kwon S.-W."/>
        </authorList>
    </citation>
    <scope>NUCLEOTIDE SEQUENCE [LARGE SCALE GENOMIC DNA]</scope>
    <source>
        <strain evidence="3 4">KCTC 23505</strain>
    </source>
</reference>
<feature type="domain" description="TNT" evidence="2">
    <location>
        <begin position="345"/>
        <end position="431"/>
    </location>
</feature>